<feature type="region of interest" description="Disordered" evidence="1">
    <location>
        <begin position="43"/>
        <end position="62"/>
    </location>
</feature>
<dbReference type="KEGG" id="ebla:JGUZn3_07230"/>
<organism evidence="3 4">
    <name type="scientific">Entomobacter blattae</name>
    <dbReference type="NCBI Taxonomy" id="2762277"/>
    <lineage>
        <taxon>Bacteria</taxon>
        <taxon>Pseudomonadati</taxon>
        <taxon>Pseudomonadota</taxon>
        <taxon>Alphaproteobacteria</taxon>
        <taxon>Acetobacterales</taxon>
        <taxon>Acetobacteraceae</taxon>
        <taxon>Entomobacter</taxon>
    </lineage>
</organism>
<dbReference type="InterPro" id="IPR003795">
    <property type="entry name" value="DUF192"/>
</dbReference>
<gene>
    <name evidence="3" type="ORF">JGUZn3_07230</name>
</gene>
<evidence type="ECO:0000313" key="3">
    <source>
        <dbReference type="EMBL" id="QNT77964.1"/>
    </source>
</evidence>
<keyword evidence="2" id="KW-0812">Transmembrane</keyword>
<evidence type="ECO:0000313" key="4">
    <source>
        <dbReference type="Proteomes" id="UP000516349"/>
    </source>
</evidence>
<dbReference type="PANTHER" id="PTHR37953:SF1">
    <property type="entry name" value="UPF0127 PROTEIN MJ1496"/>
    <property type="match status" value="1"/>
</dbReference>
<keyword evidence="4" id="KW-1185">Reference proteome</keyword>
<dbReference type="Gene3D" id="2.60.120.1140">
    <property type="entry name" value="Protein of unknown function DUF192"/>
    <property type="match status" value="1"/>
</dbReference>
<feature type="transmembrane region" description="Helical" evidence="2">
    <location>
        <begin position="7"/>
        <end position="32"/>
    </location>
</feature>
<dbReference type="EMBL" id="CP060244">
    <property type="protein sequence ID" value="QNT77964.1"/>
    <property type="molecule type" value="Genomic_DNA"/>
</dbReference>
<dbReference type="PANTHER" id="PTHR37953">
    <property type="entry name" value="UPF0127 PROTEIN MJ1496"/>
    <property type="match status" value="1"/>
</dbReference>
<name>A0A7H1NQA4_9PROT</name>
<keyword evidence="2" id="KW-1133">Transmembrane helix</keyword>
<evidence type="ECO:0000256" key="2">
    <source>
        <dbReference type="SAM" id="Phobius"/>
    </source>
</evidence>
<proteinExistence type="predicted"/>
<dbReference type="Proteomes" id="UP000516349">
    <property type="component" value="Chromosome"/>
</dbReference>
<dbReference type="AlphaFoldDB" id="A0A7H1NQA4"/>
<feature type="region of interest" description="Disordered" evidence="1">
    <location>
        <begin position="184"/>
        <end position="211"/>
    </location>
</feature>
<accession>A0A7H1NQA4</accession>
<evidence type="ECO:0000256" key="1">
    <source>
        <dbReference type="SAM" id="MobiDB-lite"/>
    </source>
</evidence>
<dbReference type="Pfam" id="PF02643">
    <property type="entry name" value="DUF192"/>
    <property type="match status" value="1"/>
</dbReference>
<protein>
    <submittedName>
        <fullName evidence="3">Putative ACR protein</fullName>
    </submittedName>
</protein>
<sequence>MFRKRDILYHSTIIMLVGFLGAEGTGVNFLALTQSAYAQPAQTKEGAAEEGHAVQAESSPQKELTKEKLVITDHANHQHEFLVELALTPEEQQKGEMFRTSVPENGGMLFVWPLPQRSQMWMKNTLVPLDMVFISPEGEILSIVENTVPHSLAQIDSYGLVKATLELKGGTATRLGLQRGDKISSPSLKEAHLPSSASLPKAVSNRLNKNQ</sequence>
<keyword evidence="2" id="KW-0472">Membrane</keyword>
<dbReference type="InterPro" id="IPR038695">
    <property type="entry name" value="Saro_0823-like_sf"/>
</dbReference>
<reference evidence="3 4" key="1">
    <citation type="submission" date="2020-08" db="EMBL/GenBank/DDBJ databases">
        <title>Complete genome sequence of Entomobacter blattae G55GP.</title>
        <authorList>
            <person name="Poehlein A."/>
            <person name="Guzman J."/>
            <person name="Daniel R."/>
            <person name="Vilcinskas A."/>
        </authorList>
    </citation>
    <scope>NUCLEOTIDE SEQUENCE [LARGE SCALE GENOMIC DNA]</scope>
    <source>
        <strain evidence="3 4">G55GP</strain>
    </source>
</reference>
<dbReference type="RefSeq" id="WP_238996888.1">
    <property type="nucleotide sequence ID" value="NZ_CP060244.1"/>
</dbReference>